<dbReference type="EC" id="2.3.1.-" evidence="5"/>
<dbReference type="InterPro" id="IPR000182">
    <property type="entry name" value="GNAT_dom"/>
</dbReference>
<dbReference type="SUPFAM" id="SSF46785">
    <property type="entry name" value="Winged helix' DNA-binding domain"/>
    <property type="match status" value="1"/>
</dbReference>
<comment type="caution">
    <text evidence="5">The sequence shown here is derived from an EMBL/GenBank/DDBJ whole genome shotgun (WGS) entry which is preliminary data.</text>
</comment>
<dbReference type="PROSITE" id="PS51186">
    <property type="entry name" value="GNAT"/>
    <property type="match status" value="1"/>
</dbReference>
<evidence type="ECO:0000313" key="5">
    <source>
        <dbReference type="EMBL" id="MFC4564475.1"/>
    </source>
</evidence>
<dbReference type="Gene3D" id="1.10.10.10">
    <property type="entry name" value="Winged helix-like DNA-binding domain superfamily/Winged helix DNA-binding domain"/>
    <property type="match status" value="1"/>
</dbReference>
<dbReference type="GO" id="GO:0016746">
    <property type="term" value="F:acyltransferase activity"/>
    <property type="evidence" value="ECO:0007669"/>
    <property type="project" value="UniProtKB-KW"/>
</dbReference>
<dbReference type="InterPro" id="IPR016181">
    <property type="entry name" value="Acyl_CoA_acyltransferase"/>
</dbReference>
<organism evidence="5 6">
    <name type="scientific">Nocardiopsis mangrovi</name>
    <dbReference type="NCBI Taxonomy" id="1179818"/>
    <lineage>
        <taxon>Bacteria</taxon>
        <taxon>Bacillati</taxon>
        <taxon>Actinomycetota</taxon>
        <taxon>Actinomycetes</taxon>
        <taxon>Streptosporangiales</taxon>
        <taxon>Nocardiopsidaceae</taxon>
        <taxon>Nocardiopsis</taxon>
    </lineage>
</organism>
<evidence type="ECO:0000259" key="3">
    <source>
        <dbReference type="PROSITE" id="PS50995"/>
    </source>
</evidence>
<keyword evidence="2 5" id="KW-0012">Acyltransferase</keyword>
<evidence type="ECO:0000256" key="2">
    <source>
        <dbReference type="ARBA" id="ARBA00023315"/>
    </source>
</evidence>
<dbReference type="EMBL" id="JBHSFQ010000024">
    <property type="protein sequence ID" value="MFC4564475.1"/>
    <property type="molecule type" value="Genomic_DNA"/>
</dbReference>
<dbReference type="Gene3D" id="3.40.630.30">
    <property type="match status" value="1"/>
</dbReference>
<sequence length="295" mass="32211">MGTVSHAAEFRDFNRYYTQRIGLLTDRYMGADRPLSESRVLFEIGSGADVRDLRARLELDSGYLSRLLRSLEGQGLITVRAADGDRRIRTAALTPAGDAALADMNSRATDVADDLLSALDQPQQDRLIDAMAQVRRLLRLAGIDVAVAEATSAPARACLSAFADEMRARVPEGYDDGELVDADELTAPRGALLIATEHGRAVGCAALRRLDDDGVGEVRHMWVRSDARGIGLGHRLLREVELHAAAMGMHALRLGTNSALREALAMYRTRGYVEIPPYDGDIHVHHAFEKALRTG</sequence>
<feature type="domain" description="HTH marR-type" evidence="3">
    <location>
        <begin position="1"/>
        <end position="136"/>
    </location>
</feature>
<dbReference type="SMART" id="SM00347">
    <property type="entry name" value="HTH_MARR"/>
    <property type="match status" value="1"/>
</dbReference>
<dbReference type="Proteomes" id="UP001595923">
    <property type="component" value="Unassembled WGS sequence"/>
</dbReference>
<dbReference type="InterPro" id="IPR036390">
    <property type="entry name" value="WH_DNA-bd_sf"/>
</dbReference>
<keyword evidence="6" id="KW-1185">Reference proteome</keyword>
<dbReference type="Pfam" id="PF00583">
    <property type="entry name" value="Acetyltransf_1"/>
    <property type="match status" value="1"/>
</dbReference>
<dbReference type="CDD" id="cd04301">
    <property type="entry name" value="NAT_SF"/>
    <property type="match status" value="1"/>
</dbReference>
<dbReference type="InterPro" id="IPR036388">
    <property type="entry name" value="WH-like_DNA-bd_sf"/>
</dbReference>
<feature type="domain" description="N-acetyltransferase" evidence="4">
    <location>
        <begin position="145"/>
        <end position="295"/>
    </location>
</feature>
<evidence type="ECO:0000256" key="1">
    <source>
        <dbReference type="ARBA" id="ARBA00022679"/>
    </source>
</evidence>
<dbReference type="Pfam" id="PF12802">
    <property type="entry name" value="MarR_2"/>
    <property type="match status" value="1"/>
</dbReference>
<gene>
    <name evidence="5" type="ORF">ACFO4E_21660</name>
</gene>
<dbReference type="InterPro" id="IPR000835">
    <property type="entry name" value="HTH_MarR-typ"/>
</dbReference>
<dbReference type="PANTHER" id="PTHR43877:SF2">
    <property type="entry name" value="AMINOALKYLPHOSPHONATE N-ACETYLTRANSFERASE-RELATED"/>
    <property type="match status" value="1"/>
</dbReference>
<evidence type="ECO:0000259" key="4">
    <source>
        <dbReference type="PROSITE" id="PS51186"/>
    </source>
</evidence>
<dbReference type="PANTHER" id="PTHR43877">
    <property type="entry name" value="AMINOALKYLPHOSPHONATE N-ACETYLTRANSFERASE-RELATED-RELATED"/>
    <property type="match status" value="1"/>
</dbReference>
<evidence type="ECO:0000313" key="6">
    <source>
        <dbReference type="Proteomes" id="UP001595923"/>
    </source>
</evidence>
<accession>A0ABV9DZY8</accession>
<proteinExistence type="predicted"/>
<dbReference type="InterPro" id="IPR050832">
    <property type="entry name" value="Bact_Acetyltransf"/>
</dbReference>
<keyword evidence="1 5" id="KW-0808">Transferase</keyword>
<protein>
    <submittedName>
        <fullName evidence="5">GNAT family N-acetyltransferase</fullName>
        <ecNumber evidence="5">2.3.1.-</ecNumber>
    </submittedName>
</protein>
<dbReference type="PROSITE" id="PS50995">
    <property type="entry name" value="HTH_MARR_2"/>
    <property type="match status" value="1"/>
</dbReference>
<dbReference type="SUPFAM" id="SSF55729">
    <property type="entry name" value="Acyl-CoA N-acyltransferases (Nat)"/>
    <property type="match status" value="1"/>
</dbReference>
<name>A0ABV9DZY8_9ACTN</name>
<reference evidence="6" key="1">
    <citation type="journal article" date="2019" name="Int. J. Syst. Evol. Microbiol.">
        <title>The Global Catalogue of Microorganisms (GCM) 10K type strain sequencing project: providing services to taxonomists for standard genome sequencing and annotation.</title>
        <authorList>
            <consortium name="The Broad Institute Genomics Platform"/>
            <consortium name="The Broad Institute Genome Sequencing Center for Infectious Disease"/>
            <person name="Wu L."/>
            <person name="Ma J."/>
        </authorList>
    </citation>
    <scope>NUCLEOTIDE SEQUENCE [LARGE SCALE GENOMIC DNA]</scope>
    <source>
        <strain evidence="6">XZYJ18</strain>
    </source>
</reference>